<proteinExistence type="predicted"/>
<comment type="caution">
    <text evidence="1">The sequence shown here is derived from an EMBL/GenBank/DDBJ whole genome shotgun (WGS) entry which is preliminary data.</text>
</comment>
<evidence type="ECO:0000313" key="2">
    <source>
        <dbReference type="Proteomes" id="UP001207742"/>
    </source>
</evidence>
<dbReference type="Pfam" id="PF12771">
    <property type="entry name" value="SusD-like_2"/>
    <property type="match status" value="1"/>
</dbReference>
<keyword evidence="1" id="KW-0449">Lipoprotein</keyword>
<gene>
    <name evidence="1" type="ORF">OL497_00975</name>
</gene>
<dbReference type="RefSeq" id="WP_264726841.1">
    <property type="nucleotide sequence ID" value="NZ_JAPDNR010000001.1"/>
</dbReference>
<keyword evidence="2" id="KW-1185">Reference proteome</keyword>
<sequence length="479" mass="54142">MKQLSYILILFTCWAGIQLTSCTKFSDSINRNPNQPDTFSNPKLLTFAIQRLDTTTATPYGLLYAQQLSEKIYTDASRYINISFEFSSVYADALMNLNLILKTPRFNEEEGAANNQLAVARILRAYFFWYITDRWGDVPYKEALQGRAKIDPAYDRQQDIYADLFKELPAAAAQLRPDRPAKGDILYYGDTEKWKRLAGTIHALMALRLSKVDPAWGKREFEAALKTGIFTSNADNVIFRHLSETAYQNYWYYVYTVQGRRWYCISKPLVDYMKPLGDPRLPVFAAKNGSDDYVGMPYGLEGKDAQNIAADAVSFQGTEIRKQNSINYLVTYAQVLLAKAEAIKLGWIPGGDAAARQAYEEAIAASLNQWTGTTTGLDAYIARPEVAYNPAAALKQIGYQRWVHLYMNGYEAWAEWRRTGYPVLTPAPDNGNIPIPRRQGYPLSEHNINTANVNAAISAQPGLQGKDDLTGRVWWDVQR</sequence>
<dbReference type="InterPro" id="IPR011990">
    <property type="entry name" value="TPR-like_helical_dom_sf"/>
</dbReference>
<dbReference type="InterPro" id="IPR041662">
    <property type="entry name" value="SusD-like_2"/>
</dbReference>
<dbReference type="EMBL" id="JAPDNS010000001">
    <property type="protein sequence ID" value="MCW3482453.1"/>
    <property type="molecule type" value="Genomic_DNA"/>
</dbReference>
<protein>
    <submittedName>
        <fullName evidence="1">SusD/RagB family nutrient-binding outer membrane lipoprotein</fullName>
    </submittedName>
</protein>
<organism evidence="1 2">
    <name type="scientific">Chitinophaga nivalis</name>
    <dbReference type="NCBI Taxonomy" id="2991709"/>
    <lineage>
        <taxon>Bacteria</taxon>
        <taxon>Pseudomonadati</taxon>
        <taxon>Bacteroidota</taxon>
        <taxon>Chitinophagia</taxon>
        <taxon>Chitinophagales</taxon>
        <taxon>Chitinophagaceae</taxon>
        <taxon>Chitinophaga</taxon>
    </lineage>
</organism>
<dbReference type="SUPFAM" id="SSF48452">
    <property type="entry name" value="TPR-like"/>
    <property type="match status" value="1"/>
</dbReference>
<name>A0ABT3IES1_9BACT</name>
<accession>A0ABT3IES1</accession>
<evidence type="ECO:0000313" key="1">
    <source>
        <dbReference type="EMBL" id="MCW3482453.1"/>
    </source>
</evidence>
<dbReference type="Gene3D" id="1.25.40.390">
    <property type="match status" value="1"/>
</dbReference>
<reference evidence="1 2" key="1">
    <citation type="submission" date="2022-10" db="EMBL/GenBank/DDBJ databases">
        <title>Chitinophaga nivalis PC15 sp. nov., isolated from Pyeongchang county, South Korea.</title>
        <authorList>
            <person name="Trinh H.N."/>
        </authorList>
    </citation>
    <scope>NUCLEOTIDE SEQUENCE [LARGE SCALE GENOMIC DNA]</scope>
    <source>
        <strain evidence="1 2">PC14</strain>
    </source>
</reference>
<dbReference type="Proteomes" id="UP001207742">
    <property type="component" value="Unassembled WGS sequence"/>
</dbReference>